<dbReference type="InterPro" id="IPR050180">
    <property type="entry name" value="RNR_Ribonuclease"/>
</dbReference>
<comment type="caution">
    <text evidence="11">The sequence shown here is derived from an EMBL/GenBank/DDBJ whole genome shotgun (WGS) entry which is preliminary data.</text>
</comment>
<dbReference type="SUPFAM" id="SSF50249">
    <property type="entry name" value="Nucleic acid-binding proteins"/>
    <property type="match status" value="4"/>
</dbReference>
<gene>
    <name evidence="8 11" type="primary">rnr</name>
    <name evidence="11" type="ORF">BACCIP111883_01539</name>
</gene>
<accession>A0ABN8A6Q5</accession>
<keyword evidence="3 8" id="KW-0963">Cytoplasm</keyword>
<keyword evidence="5 8" id="KW-0378">Hydrolase</keyword>
<dbReference type="InterPro" id="IPR012340">
    <property type="entry name" value="NA-bd_OB-fold"/>
</dbReference>
<dbReference type="SMART" id="SM00316">
    <property type="entry name" value="S1"/>
    <property type="match status" value="1"/>
</dbReference>
<keyword evidence="7 8" id="KW-0694">RNA-binding</keyword>
<dbReference type="Gene3D" id="2.40.50.140">
    <property type="entry name" value="Nucleic acid-binding proteins"/>
    <property type="match status" value="3"/>
</dbReference>
<dbReference type="InterPro" id="IPR022966">
    <property type="entry name" value="RNase_II/R_CS"/>
</dbReference>
<evidence type="ECO:0000256" key="9">
    <source>
        <dbReference type="SAM" id="MobiDB-lite"/>
    </source>
</evidence>
<dbReference type="InterPro" id="IPR011129">
    <property type="entry name" value="CSD"/>
</dbReference>
<evidence type="ECO:0000256" key="6">
    <source>
        <dbReference type="ARBA" id="ARBA00022839"/>
    </source>
</evidence>
<dbReference type="Pfam" id="PF00773">
    <property type="entry name" value="RNB"/>
    <property type="match status" value="1"/>
</dbReference>
<evidence type="ECO:0000313" key="12">
    <source>
        <dbReference type="Proteomes" id="UP000789833"/>
    </source>
</evidence>
<evidence type="ECO:0000256" key="2">
    <source>
        <dbReference type="ARBA" id="ARBA00004496"/>
    </source>
</evidence>
<dbReference type="CDD" id="cd04471">
    <property type="entry name" value="S1_RNase_R"/>
    <property type="match status" value="1"/>
</dbReference>
<dbReference type="PROSITE" id="PS50126">
    <property type="entry name" value="S1"/>
    <property type="match status" value="1"/>
</dbReference>
<name>A0ABN8A6Q5_9BACI</name>
<dbReference type="EMBL" id="CAKJTJ010000006">
    <property type="protein sequence ID" value="CAG9620769.1"/>
    <property type="molecule type" value="Genomic_DNA"/>
</dbReference>
<dbReference type="RefSeq" id="WP_230500686.1">
    <property type="nucleotide sequence ID" value="NZ_CAKJTJ010000006.1"/>
</dbReference>
<dbReference type="InterPro" id="IPR011805">
    <property type="entry name" value="RNase_R"/>
</dbReference>
<feature type="domain" description="S1 motif" evidence="10">
    <location>
        <begin position="631"/>
        <end position="711"/>
    </location>
</feature>
<comment type="similarity">
    <text evidence="8">Belongs to the RNR ribonuclease family. RNase R subfamily.</text>
</comment>
<keyword evidence="12" id="KW-1185">Reference proteome</keyword>
<dbReference type="PANTHER" id="PTHR23355:SF9">
    <property type="entry name" value="DIS3-LIKE EXONUCLEASE 2"/>
    <property type="match status" value="1"/>
</dbReference>
<comment type="function">
    <text evidence="8">3'-5' exoribonuclease that releases 5'-nucleoside monophosphates and is involved in maturation of structured RNAs.</text>
</comment>
<organism evidence="11 12">
    <name type="scientific">Sutcliffiella rhizosphaerae</name>
    <dbReference type="NCBI Taxonomy" id="2880967"/>
    <lineage>
        <taxon>Bacteria</taxon>
        <taxon>Bacillati</taxon>
        <taxon>Bacillota</taxon>
        <taxon>Bacilli</taxon>
        <taxon>Bacillales</taxon>
        <taxon>Bacillaceae</taxon>
        <taxon>Sutcliffiella</taxon>
    </lineage>
</organism>
<dbReference type="InterPro" id="IPR004476">
    <property type="entry name" value="RNase_II/RNase_R"/>
</dbReference>
<dbReference type="InterPro" id="IPR001900">
    <property type="entry name" value="RNase_II/R"/>
</dbReference>
<feature type="region of interest" description="Disordered" evidence="9">
    <location>
        <begin position="712"/>
        <end position="786"/>
    </location>
</feature>
<proteinExistence type="inferred from homology"/>
<evidence type="ECO:0000256" key="7">
    <source>
        <dbReference type="ARBA" id="ARBA00022884"/>
    </source>
</evidence>
<keyword evidence="4 8" id="KW-0540">Nuclease</keyword>
<keyword evidence="6 8" id="KW-0269">Exonuclease</keyword>
<dbReference type="InterPro" id="IPR040476">
    <property type="entry name" value="CSD2"/>
</dbReference>
<dbReference type="InterPro" id="IPR003029">
    <property type="entry name" value="S1_domain"/>
</dbReference>
<reference evidence="11 12" key="1">
    <citation type="submission" date="2021-10" db="EMBL/GenBank/DDBJ databases">
        <authorList>
            <person name="Criscuolo A."/>
        </authorList>
    </citation>
    <scope>NUCLEOTIDE SEQUENCE [LARGE SCALE GENOMIC DNA]</scope>
    <source>
        <strain evidence="12">CIP 111883</strain>
    </source>
</reference>
<sequence>MEEHIQQHVDKLLSYMKEEAYKPLTTQELEQAFGIEGSEEFKEFVKALVYMEDQGLIVRTRSNRYGVPERMNLVKGKVIGHSKGFAFVMPEDKEMDDVFIPPNELNNAMHGDIVLVRVSKKAAGDSRQEGTVIRIVERAVKEIVGTYTESKSFGFVIPDDKKIANDIFIPKEASNGAVDGHKVVVKLVTYPEGRLSAEGEVLQILGHKNDPGVDILSVIHKHGLPQEFPKEVLDQANSVPDEIEENEIGNRRDLRDQVIVTIDGADAKDLDDAVTVTQLDNGNYKLGVHIADVTHYVTEGSPIDIEAMDRGTSVYLVDRVIPMIPHRLSNGICSLNPKVNRLTMSCEMELNASGEVVKHEIFDSVIKTTERMTYSDVNKILVDKEEEVISRYEALVPMFQMMEKLAAILREKRMKRGAIDFDFKESKVIVDEEGTPKDVVLRERSVAEKLIEEFMLVANETVAEHFHWMNVPFIYRIHEDPKEEKLQRFFEFITNFGYVVKGKGNEIHPRALQEVIEAVQGKPEEMVVSTVMLRSMKQAKYDEESIGHFGLSTDYYTHFTSPIRRYPDLIVHRLIRTYLLDKKLDAKTQEKWGDKLPEIAEHSSNMERRAVDAERETDELKKSEYMLDKIGEEYDGIISSVTNFGMFVELPNTIEGLVHVSYLTDDYYRYDERHYAMIGERTGKVYRIGDEITVRVINVNKDERSIDFEVVGMKGTRRPDRQAAPRVIQSDRKKPAKGRSQKKKAESDIDDYTFEIGWSTQNPNKKKKKKAFFENAPKQKRKKKKR</sequence>
<protein>
    <recommendedName>
        <fullName evidence="8">Ribonuclease R</fullName>
        <shortName evidence="8">RNase R</shortName>
        <ecNumber evidence="8">3.1.13.1</ecNumber>
    </recommendedName>
</protein>
<dbReference type="NCBIfam" id="TIGR02063">
    <property type="entry name" value="RNase_R"/>
    <property type="match status" value="1"/>
</dbReference>
<dbReference type="Pfam" id="PF08206">
    <property type="entry name" value="OB_RNB"/>
    <property type="match status" value="1"/>
</dbReference>
<comment type="subcellular location">
    <subcellularLocation>
        <location evidence="2 8">Cytoplasm</location>
    </subcellularLocation>
</comment>
<evidence type="ECO:0000259" key="10">
    <source>
        <dbReference type="PROSITE" id="PS50126"/>
    </source>
</evidence>
<dbReference type="SMART" id="SM00955">
    <property type="entry name" value="RNB"/>
    <property type="match status" value="1"/>
</dbReference>
<dbReference type="GO" id="GO:0008859">
    <property type="term" value="F:exoribonuclease II activity"/>
    <property type="evidence" value="ECO:0007669"/>
    <property type="project" value="UniProtKB-EC"/>
</dbReference>
<evidence type="ECO:0000313" key="11">
    <source>
        <dbReference type="EMBL" id="CAG9620769.1"/>
    </source>
</evidence>
<evidence type="ECO:0000256" key="8">
    <source>
        <dbReference type="HAMAP-Rule" id="MF_01895"/>
    </source>
</evidence>
<evidence type="ECO:0000256" key="5">
    <source>
        <dbReference type="ARBA" id="ARBA00022801"/>
    </source>
</evidence>
<comment type="catalytic activity">
    <reaction evidence="1 8">
        <text>Exonucleolytic cleavage in the 3'- to 5'-direction to yield nucleoside 5'-phosphates.</text>
        <dbReference type="EC" id="3.1.13.1"/>
    </reaction>
</comment>
<dbReference type="Pfam" id="PF17876">
    <property type="entry name" value="CSD2"/>
    <property type="match status" value="1"/>
</dbReference>
<dbReference type="Proteomes" id="UP000789833">
    <property type="component" value="Unassembled WGS sequence"/>
</dbReference>
<dbReference type="EC" id="3.1.13.1" evidence="8"/>
<dbReference type="InterPro" id="IPR013223">
    <property type="entry name" value="RNase_B_OB_dom"/>
</dbReference>
<evidence type="ECO:0000256" key="3">
    <source>
        <dbReference type="ARBA" id="ARBA00022490"/>
    </source>
</evidence>
<evidence type="ECO:0000256" key="4">
    <source>
        <dbReference type="ARBA" id="ARBA00022722"/>
    </source>
</evidence>
<dbReference type="SMART" id="SM00357">
    <property type="entry name" value="CSP"/>
    <property type="match status" value="2"/>
</dbReference>
<dbReference type="PANTHER" id="PTHR23355">
    <property type="entry name" value="RIBONUCLEASE"/>
    <property type="match status" value="1"/>
</dbReference>
<dbReference type="Pfam" id="PF00575">
    <property type="entry name" value="S1"/>
    <property type="match status" value="1"/>
</dbReference>
<dbReference type="NCBIfam" id="TIGR00358">
    <property type="entry name" value="3_prime_RNase"/>
    <property type="match status" value="1"/>
</dbReference>
<dbReference type="PROSITE" id="PS01175">
    <property type="entry name" value="RIBONUCLEASE_II"/>
    <property type="match status" value="1"/>
</dbReference>
<feature type="compositionally biased region" description="Basic and acidic residues" evidence="9">
    <location>
        <begin position="717"/>
        <end position="733"/>
    </location>
</feature>
<evidence type="ECO:0000256" key="1">
    <source>
        <dbReference type="ARBA" id="ARBA00001849"/>
    </source>
</evidence>
<dbReference type="HAMAP" id="MF_01895">
    <property type="entry name" value="RNase_R"/>
    <property type="match status" value="1"/>
</dbReference>